<comment type="caution">
    <text evidence="1">The sequence shown here is derived from an EMBL/GenBank/DDBJ whole genome shotgun (WGS) entry which is preliminary data.</text>
</comment>
<protein>
    <submittedName>
        <fullName evidence="1">Uncharacterized protein</fullName>
    </submittedName>
</protein>
<dbReference type="AlphaFoldDB" id="A0AAV5UT79"/>
<name>A0AAV5UT79_9BILA</name>
<proteinExistence type="predicted"/>
<sequence length="68" mass="7746">SDLRDCPMNAVCSKAKDNGKCSTDFQLQVKSSNSRWENAKVRCLEGQYSAFSMESEEKIESIDNYRCI</sequence>
<organism evidence="1 2">
    <name type="scientific">Pristionchus fissidentatus</name>
    <dbReference type="NCBI Taxonomy" id="1538716"/>
    <lineage>
        <taxon>Eukaryota</taxon>
        <taxon>Metazoa</taxon>
        <taxon>Ecdysozoa</taxon>
        <taxon>Nematoda</taxon>
        <taxon>Chromadorea</taxon>
        <taxon>Rhabditida</taxon>
        <taxon>Rhabditina</taxon>
        <taxon>Diplogasteromorpha</taxon>
        <taxon>Diplogasteroidea</taxon>
        <taxon>Neodiplogasteridae</taxon>
        <taxon>Pristionchus</taxon>
    </lineage>
</organism>
<gene>
    <name evidence="1" type="ORF">PFISCL1PPCAC_1678</name>
</gene>
<reference evidence="1" key="1">
    <citation type="submission" date="2023-10" db="EMBL/GenBank/DDBJ databases">
        <title>Genome assembly of Pristionchus species.</title>
        <authorList>
            <person name="Yoshida K."/>
            <person name="Sommer R.J."/>
        </authorList>
    </citation>
    <scope>NUCLEOTIDE SEQUENCE</scope>
    <source>
        <strain evidence="1">RS5133</strain>
    </source>
</reference>
<keyword evidence="2" id="KW-1185">Reference proteome</keyword>
<evidence type="ECO:0000313" key="2">
    <source>
        <dbReference type="Proteomes" id="UP001432322"/>
    </source>
</evidence>
<dbReference type="EMBL" id="BTSY01000001">
    <property type="protein sequence ID" value="GMT10381.1"/>
    <property type="molecule type" value="Genomic_DNA"/>
</dbReference>
<feature type="non-terminal residue" evidence="1">
    <location>
        <position position="68"/>
    </location>
</feature>
<evidence type="ECO:0000313" key="1">
    <source>
        <dbReference type="EMBL" id="GMT10381.1"/>
    </source>
</evidence>
<accession>A0AAV5UT79</accession>
<dbReference type="Proteomes" id="UP001432322">
    <property type="component" value="Unassembled WGS sequence"/>
</dbReference>
<feature type="non-terminal residue" evidence="1">
    <location>
        <position position="1"/>
    </location>
</feature>